<name>A0AAE1TTK4_9EUCA</name>
<evidence type="ECO:0000313" key="4">
    <source>
        <dbReference type="Proteomes" id="UP001292094"/>
    </source>
</evidence>
<dbReference type="Proteomes" id="UP001292094">
    <property type="component" value="Unassembled WGS sequence"/>
</dbReference>
<feature type="compositionally biased region" description="Low complexity" evidence="2">
    <location>
        <begin position="555"/>
        <end position="565"/>
    </location>
</feature>
<feature type="compositionally biased region" description="Basic and acidic residues" evidence="2">
    <location>
        <begin position="526"/>
        <end position="536"/>
    </location>
</feature>
<sequence length="637" mass="69263">MTYLESLDPATLDLEEEEAEFARLLRVKTQWLALTNLLLQSSLSPFTPPFPSPTLKLHRANRMEDEYDLEVEIERQLAQEEEEMAEMQENIANQKLALQATKDVNETVKAKFNSSKFFHKPLNKMSSLPSNFTFRGQREVMEPMPKDKASSPVSGLPDIRVENINIPRININGVEGEGSAAHLSSFSHEEDLYNPNLKRPSPDEPEDKVSITDLRQKVQNSITGGARPRSSKADKPQVEKETNRKVKSEAPLARSCEGEDDISGSESVTPGANSPLLQDQGSPATQRAARRSRWSGSREVSSGGGYKMSLDDSLTQTLMASFDNVPELGGHLDMDSTSCSVCSSEDVSNASCQSSGPSPVATTASGPSTTKDTTFIQSPMPEIPPPPPQVFADDDDDDATLASSSDSFTLEGGPPDVPSLDSSPGSEGMAALSACVSPHSSSSSPVLSSVAKESVDVPVNTSISSSKSPSSCTYHSETSQQSPTSISAPISVPHSSSFTEMINSAKSFSSLCEYRTGGYGSTLPHSLEKSEKDRQHSLAKYNQALPRKTENVQPSSLRSESSQLYSGRNMNSRQWHLECEGKQVWVSRGERVQHRPTSTIGLQLGDPRPQSRPARFPAGQKCYIHTHNSTRPSRPES</sequence>
<feature type="compositionally biased region" description="Low complexity" evidence="2">
    <location>
        <begin position="400"/>
        <end position="410"/>
    </location>
</feature>
<feature type="compositionally biased region" description="Low complexity" evidence="2">
    <location>
        <begin position="462"/>
        <end position="476"/>
    </location>
</feature>
<feature type="compositionally biased region" description="Polar residues" evidence="2">
    <location>
        <begin position="264"/>
        <end position="285"/>
    </location>
</feature>
<feature type="compositionally biased region" description="Polar residues" evidence="2">
    <location>
        <begin position="335"/>
        <end position="377"/>
    </location>
</feature>
<feature type="compositionally biased region" description="Basic and acidic residues" evidence="2">
    <location>
        <begin position="231"/>
        <end position="248"/>
    </location>
</feature>
<feature type="region of interest" description="Disordered" evidence="2">
    <location>
        <begin position="521"/>
        <end position="565"/>
    </location>
</feature>
<dbReference type="AlphaFoldDB" id="A0AAE1TTK4"/>
<evidence type="ECO:0000313" key="3">
    <source>
        <dbReference type="EMBL" id="KAK4294740.1"/>
    </source>
</evidence>
<feature type="compositionally biased region" description="Low complexity" evidence="2">
    <location>
        <begin position="431"/>
        <end position="451"/>
    </location>
</feature>
<keyword evidence="1" id="KW-0175">Coiled coil</keyword>
<feature type="coiled-coil region" evidence="1">
    <location>
        <begin position="63"/>
        <end position="104"/>
    </location>
</feature>
<dbReference type="EMBL" id="JAWZYT010004210">
    <property type="protein sequence ID" value="KAK4294740.1"/>
    <property type="molecule type" value="Genomic_DNA"/>
</dbReference>
<comment type="caution">
    <text evidence="3">The sequence shown here is derived from an EMBL/GenBank/DDBJ whole genome shotgun (WGS) entry which is preliminary data.</text>
</comment>
<accession>A0AAE1TTK4</accession>
<feature type="region of interest" description="Disordered" evidence="2">
    <location>
        <begin position="590"/>
        <end position="620"/>
    </location>
</feature>
<evidence type="ECO:0000256" key="2">
    <source>
        <dbReference type="SAM" id="MobiDB-lite"/>
    </source>
</evidence>
<reference evidence="3" key="1">
    <citation type="submission" date="2023-11" db="EMBL/GenBank/DDBJ databases">
        <title>Genome assemblies of two species of porcelain crab, Petrolisthes cinctipes and Petrolisthes manimaculis (Anomura: Porcellanidae).</title>
        <authorList>
            <person name="Angst P."/>
        </authorList>
    </citation>
    <scope>NUCLEOTIDE SEQUENCE</scope>
    <source>
        <strain evidence="3">PB745_02</strain>
        <tissue evidence="3">Gill</tissue>
    </source>
</reference>
<organism evidence="3 4">
    <name type="scientific">Petrolisthes manimaculis</name>
    <dbReference type="NCBI Taxonomy" id="1843537"/>
    <lineage>
        <taxon>Eukaryota</taxon>
        <taxon>Metazoa</taxon>
        <taxon>Ecdysozoa</taxon>
        <taxon>Arthropoda</taxon>
        <taxon>Crustacea</taxon>
        <taxon>Multicrustacea</taxon>
        <taxon>Malacostraca</taxon>
        <taxon>Eumalacostraca</taxon>
        <taxon>Eucarida</taxon>
        <taxon>Decapoda</taxon>
        <taxon>Pleocyemata</taxon>
        <taxon>Anomura</taxon>
        <taxon>Galatheoidea</taxon>
        <taxon>Porcellanidae</taxon>
        <taxon>Petrolisthes</taxon>
    </lineage>
</organism>
<feature type="compositionally biased region" description="Polar residues" evidence="2">
    <location>
        <begin position="477"/>
        <end position="493"/>
    </location>
</feature>
<gene>
    <name evidence="3" type="ORF">Pmani_032653</name>
</gene>
<protein>
    <submittedName>
        <fullName evidence="3">Uncharacterized protein</fullName>
    </submittedName>
</protein>
<evidence type="ECO:0000256" key="1">
    <source>
        <dbReference type="SAM" id="Coils"/>
    </source>
</evidence>
<proteinExistence type="predicted"/>
<feature type="compositionally biased region" description="Basic and acidic residues" evidence="2">
    <location>
        <begin position="207"/>
        <end position="216"/>
    </location>
</feature>
<feature type="region of interest" description="Disordered" evidence="2">
    <location>
        <begin position="191"/>
        <end position="308"/>
    </location>
</feature>
<feature type="region of interest" description="Disordered" evidence="2">
    <location>
        <begin position="335"/>
        <end position="493"/>
    </location>
</feature>
<keyword evidence="4" id="KW-1185">Reference proteome</keyword>